<evidence type="ECO:0000256" key="12">
    <source>
        <dbReference type="ARBA" id="ARBA00023034"/>
    </source>
</evidence>
<feature type="region of interest" description="Disordered" evidence="22">
    <location>
        <begin position="1100"/>
        <end position="1128"/>
    </location>
</feature>
<evidence type="ECO:0000256" key="1">
    <source>
        <dbReference type="ARBA" id="ARBA00004477"/>
    </source>
</evidence>
<evidence type="ECO:0000313" key="25">
    <source>
        <dbReference type="EMBL" id="KAJ9133421.1"/>
    </source>
</evidence>
<evidence type="ECO:0000259" key="24">
    <source>
        <dbReference type="PROSITE" id="PS50156"/>
    </source>
</evidence>
<name>A0AA38VI36_9PEZI</name>
<feature type="transmembrane region" description="Helical" evidence="23">
    <location>
        <begin position="595"/>
        <end position="616"/>
    </location>
</feature>
<feature type="compositionally biased region" description="Low complexity" evidence="22">
    <location>
        <begin position="1025"/>
        <end position="1036"/>
    </location>
</feature>
<evidence type="ECO:0000256" key="7">
    <source>
        <dbReference type="ARBA" id="ARBA00022574"/>
    </source>
</evidence>
<comment type="similarity">
    <text evidence="4">Belongs to the WD repeat SCAP family.</text>
</comment>
<evidence type="ECO:0000256" key="21">
    <source>
        <dbReference type="PROSITE-ProRule" id="PRU00221"/>
    </source>
</evidence>
<keyword evidence="15 23" id="KW-0472">Membrane</keyword>
<comment type="function">
    <text evidence="20">Escort protein required for cholesterol as well as lipid homeostasis. Regulates export of the SCAP-SREBP complex from the endoplasmic reticulum to the Golgi upon low cholesterol, thereby regulating the processing of sterol regulatory element-binding proteins (SREBPs) SREBF1/SREBP1 and SREBF2/SREBP2. At high sterol concentrations, formation of a ternary complex with INSIG (INSIG1 or INSIG2) leads to mask the ER export signal in SCAP, promoting retention of the complex in the endoplasmic reticulum. Low sterol concentrations trigger release of INSIG, a conformational change in the SSD domain of SCAP, unmasking of the ER export signal, promoting recruitment into COPII-coated vesicles and transport of the SCAP-SREBP to the Golgi: in the Golgi, SREBPs are then processed, releasing the transcription factor fragment of SREBPs from the membrane, its import into the nucleus and up-regulation of LDLR, INSIG1 and the mevalonate pathway. Binds cholesterol via its SSD domain.</text>
</comment>
<evidence type="ECO:0000256" key="17">
    <source>
        <dbReference type="ARBA" id="ARBA00023180"/>
    </source>
</evidence>
<comment type="subcellular location">
    <subcellularLocation>
        <location evidence="2">Cytoplasmic vesicle</location>
        <location evidence="2">COPII-coated vesicle membrane</location>
        <topology evidence="2">Multi-pass membrane protein</topology>
    </subcellularLocation>
    <subcellularLocation>
        <location evidence="1">Endoplasmic reticulum membrane</location>
        <topology evidence="1">Multi-pass membrane protein</topology>
    </subcellularLocation>
    <subcellularLocation>
        <location evidence="3">Golgi apparatus membrane</location>
        <topology evidence="3">Multi-pass membrane protein</topology>
    </subcellularLocation>
</comment>
<evidence type="ECO:0000256" key="22">
    <source>
        <dbReference type="SAM" id="MobiDB-lite"/>
    </source>
</evidence>
<dbReference type="PANTHER" id="PTHR46378">
    <property type="entry name" value="STEROL REGULATORY ELEMENT-BINDING PROTEIN CLEAVAGE-ACTIVATING PROTEIN"/>
    <property type="match status" value="1"/>
</dbReference>
<proteinExistence type="inferred from homology"/>
<dbReference type="GO" id="GO:0045540">
    <property type="term" value="P:regulation of cholesterol biosynthetic process"/>
    <property type="evidence" value="ECO:0007669"/>
    <property type="project" value="TreeGrafter"/>
</dbReference>
<dbReference type="InterPro" id="IPR015943">
    <property type="entry name" value="WD40/YVTN_repeat-like_dom_sf"/>
</dbReference>
<evidence type="ECO:0000256" key="20">
    <source>
        <dbReference type="ARBA" id="ARBA00045958"/>
    </source>
</evidence>
<evidence type="ECO:0000256" key="9">
    <source>
        <dbReference type="ARBA" id="ARBA00022737"/>
    </source>
</evidence>
<sequence>MPAYRRYNAAAELKPRKPPISRRTSSLGYDAAFVTQHPLLTIGAVLCLAVLAVPVLLAHHAADRLSLFPNAIMAQAWASADPVRESSRGLPPPDAQIKQAWVFGDRMRALGKDAIVDAAAVQTRLVPPPFDSAEHVNSSQAEPFGFAVHSLLPTLNCSDECLLSDDSVLEAVNRAVHDQRSPARIALRPESVLGSPAFRSGRVKGADAIVINLLLGAGDSGTSARQAWDRNAASLASDAGHWDVRTGPKTPAHTSGGELVRVMYRASDFVDDMVFCTLYVVAGAYLAWSIGRAAGLRSRAAQLFAVAAEVAISVTVALSAASVIGIDASNIPWKMYPLAVVPQCLKNSIHLLHELENTGAQPSPRRISTAYKRMGTAPFFAAIRVIIVFAFLSVDAPSGLATFCHFTILALTIDLIVFMTFMGAVSSLNVRRLGLEESFSTPQGSTEKVDASAKTGAGQPYSRGRSLYPEAVANIMSLVCAVFLVFRFREGVRMPTLKGLQMLLRSVSAKLQLFGGKHAASSLPSTGPDTLRWLKAQDTSTLGEIMRLLKPGSSNIIVQTFDPLIVIPKLAKRNTTISDDLANSVMVDTLSQRGIWLPTLLLCAGIMLSLLVWNALLSGESDSSGSAGETSDISSVRCLPPAHTLDIFLLASGARRFLVSVGFDREVRLWDLESATPSNQLIPWSPSQGVSWPVTTVSIDNRAEWVAICSQGGNVSLWNRQQERFGLSTSVNGRIVTCTFARVPSRDRFHDMTTRLLLVLESGSLIDVNIETGDVSTAQICNTLVRSAHLGSSPRMPARLITISEHEGIFISTNREGWWSTRPLQLAALDFASPAVKQSMRFSVIPSLRGVGIAYNEEKSDLHLVDMFSGTLIYSLQPRSIRFPTLRAFHSPSQACVYCGSTAVASFSIAYTDRESGAFMMSTISAENNPRYRTGLICLRSERDARERRCMGFSSAAEVTHAMPDPGVWEATGANGVAGVRKREVVNGKGGGVGGLLGASFGAAGASSGSGLAGRRTALTRRRGCAPTATSSSSAGAGHGEERWEAWTMTAKGSISSHALTTSLLTSKSGPVCRLARNAVAVGLADMLVLVQFGAHLHDNDEEEGTTPKPTHHGRLSRQNSRIGRSGG</sequence>
<dbReference type="SMART" id="SM00320">
    <property type="entry name" value="WD40"/>
    <property type="match status" value="2"/>
</dbReference>
<evidence type="ECO:0000256" key="8">
    <source>
        <dbReference type="ARBA" id="ARBA00022692"/>
    </source>
</evidence>
<keyword evidence="6" id="KW-0153">Cholesterol metabolism</keyword>
<evidence type="ECO:0000256" key="10">
    <source>
        <dbReference type="ARBA" id="ARBA00022824"/>
    </source>
</evidence>
<keyword evidence="11 23" id="KW-1133">Transmembrane helix</keyword>
<feature type="transmembrane region" description="Helical" evidence="23">
    <location>
        <begin position="375"/>
        <end position="394"/>
    </location>
</feature>
<evidence type="ECO:0000313" key="26">
    <source>
        <dbReference type="Proteomes" id="UP001174694"/>
    </source>
</evidence>
<dbReference type="AlphaFoldDB" id="A0AA38VI36"/>
<feature type="transmembrane region" description="Helical" evidence="23">
    <location>
        <begin position="471"/>
        <end position="488"/>
    </location>
</feature>
<dbReference type="Gene3D" id="2.130.10.10">
    <property type="entry name" value="YVTN repeat-like/Quinoprotein amine dehydrogenase"/>
    <property type="match status" value="1"/>
</dbReference>
<dbReference type="GO" id="GO:0032936">
    <property type="term" value="C:SREBP-SCAP complex"/>
    <property type="evidence" value="ECO:0007669"/>
    <property type="project" value="TreeGrafter"/>
</dbReference>
<dbReference type="PROSITE" id="PS00678">
    <property type="entry name" value="WD_REPEATS_1"/>
    <property type="match status" value="1"/>
</dbReference>
<evidence type="ECO:0000256" key="2">
    <source>
        <dbReference type="ARBA" id="ARBA00004557"/>
    </source>
</evidence>
<keyword evidence="12" id="KW-0333">Golgi apparatus</keyword>
<dbReference type="GO" id="GO:0000139">
    <property type="term" value="C:Golgi membrane"/>
    <property type="evidence" value="ECO:0007669"/>
    <property type="project" value="UniProtKB-SubCell"/>
</dbReference>
<keyword evidence="14" id="KW-0446">Lipid-binding</keyword>
<keyword evidence="17" id="KW-0325">Glycoprotein</keyword>
<dbReference type="PANTHER" id="PTHR46378:SF1">
    <property type="entry name" value="STEROL REGULATORY ELEMENT-BINDING PROTEIN CLEAVAGE-ACTIVATING PROTEIN"/>
    <property type="match status" value="1"/>
</dbReference>
<keyword evidence="13" id="KW-0443">Lipid metabolism</keyword>
<dbReference type="GO" id="GO:0008203">
    <property type="term" value="P:cholesterol metabolic process"/>
    <property type="evidence" value="ECO:0007669"/>
    <property type="project" value="UniProtKB-KW"/>
</dbReference>
<evidence type="ECO:0000256" key="13">
    <source>
        <dbReference type="ARBA" id="ARBA00023098"/>
    </source>
</evidence>
<evidence type="ECO:0000256" key="18">
    <source>
        <dbReference type="ARBA" id="ARBA00023221"/>
    </source>
</evidence>
<accession>A0AA38VI36</accession>
<evidence type="ECO:0000256" key="15">
    <source>
        <dbReference type="ARBA" id="ARBA00023136"/>
    </source>
</evidence>
<dbReference type="InterPro" id="IPR000731">
    <property type="entry name" value="SSD"/>
</dbReference>
<evidence type="ECO:0000256" key="3">
    <source>
        <dbReference type="ARBA" id="ARBA00004653"/>
    </source>
</evidence>
<feature type="transmembrane region" description="Helical" evidence="23">
    <location>
        <begin position="300"/>
        <end position="326"/>
    </location>
</feature>
<comment type="caution">
    <text evidence="25">The sequence shown here is derived from an EMBL/GenBank/DDBJ whole genome shotgun (WGS) entry which is preliminary data.</text>
</comment>
<dbReference type="InterPro" id="IPR036322">
    <property type="entry name" value="WD40_repeat_dom_sf"/>
</dbReference>
<reference evidence="25" key="1">
    <citation type="submission" date="2022-07" db="EMBL/GenBank/DDBJ databases">
        <title>Fungi with potential for degradation of polypropylene.</title>
        <authorList>
            <person name="Gostincar C."/>
        </authorList>
    </citation>
    <scope>NUCLEOTIDE SEQUENCE</scope>
    <source>
        <strain evidence="25">EXF-13308</strain>
    </source>
</reference>
<gene>
    <name evidence="25" type="ORF">NKR23_g10724</name>
</gene>
<keyword evidence="8 23" id="KW-0812">Transmembrane</keyword>
<dbReference type="SUPFAM" id="SSF50978">
    <property type="entry name" value="WD40 repeat-like"/>
    <property type="match status" value="2"/>
</dbReference>
<evidence type="ECO:0000256" key="14">
    <source>
        <dbReference type="ARBA" id="ARBA00023121"/>
    </source>
</evidence>
<keyword evidence="26" id="KW-1185">Reference proteome</keyword>
<feature type="region of interest" description="Disordered" evidence="22">
    <location>
        <begin position="440"/>
        <end position="461"/>
    </location>
</feature>
<evidence type="ECO:0000256" key="19">
    <source>
        <dbReference type="ARBA" id="ARBA00023329"/>
    </source>
</evidence>
<organism evidence="25 26">
    <name type="scientific">Pleurostoma richardsiae</name>
    <dbReference type="NCBI Taxonomy" id="41990"/>
    <lineage>
        <taxon>Eukaryota</taxon>
        <taxon>Fungi</taxon>
        <taxon>Dikarya</taxon>
        <taxon>Ascomycota</taxon>
        <taxon>Pezizomycotina</taxon>
        <taxon>Sordariomycetes</taxon>
        <taxon>Sordariomycetidae</taxon>
        <taxon>Calosphaeriales</taxon>
        <taxon>Pleurostomataceae</taxon>
        <taxon>Pleurostoma</taxon>
    </lineage>
</organism>
<dbReference type="PROSITE" id="PS50082">
    <property type="entry name" value="WD_REPEATS_2"/>
    <property type="match status" value="1"/>
</dbReference>
<dbReference type="InterPro" id="IPR001680">
    <property type="entry name" value="WD40_rpt"/>
</dbReference>
<dbReference type="PROSITE" id="PS50156">
    <property type="entry name" value="SSD"/>
    <property type="match status" value="1"/>
</dbReference>
<feature type="region of interest" description="Disordered" evidence="22">
    <location>
        <begin position="1021"/>
        <end position="1041"/>
    </location>
</feature>
<keyword evidence="9" id="KW-0677">Repeat</keyword>
<dbReference type="EMBL" id="JANBVO010000050">
    <property type="protein sequence ID" value="KAJ9133421.1"/>
    <property type="molecule type" value="Genomic_DNA"/>
</dbReference>
<protein>
    <recommendedName>
        <fullName evidence="5">Sterol regulatory element-binding protein cleavage-activating protein</fullName>
    </recommendedName>
</protein>
<keyword evidence="18" id="KW-0753">Steroid metabolism</keyword>
<keyword evidence="10" id="KW-0256">Endoplasmic reticulum</keyword>
<dbReference type="Pfam" id="PF12349">
    <property type="entry name" value="Sterol-sensing"/>
    <property type="match status" value="1"/>
</dbReference>
<dbReference type="GO" id="GO:0005789">
    <property type="term" value="C:endoplasmic reticulum membrane"/>
    <property type="evidence" value="ECO:0007669"/>
    <property type="project" value="UniProtKB-SubCell"/>
</dbReference>
<evidence type="ECO:0000256" key="23">
    <source>
        <dbReference type="SAM" id="Phobius"/>
    </source>
</evidence>
<evidence type="ECO:0000256" key="5">
    <source>
        <dbReference type="ARBA" id="ARBA00019541"/>
    </source>
</evidence>
<evidence type="ECO:0000256" key="6">
    <source>
        <dbReference type="ARBA" id="ARBA00022548"/>
    </source>
</evidence>
<feature type="domain" description="SSD" evidence="24">
    <location>
        <begin position="271"/>
        <end position="428"/>
    </location>
</feature>
<dbReference type="GO" id="GO:0032933">
    <property type="term" value="P:SREBP signaling pathway"/>
    <property type="evidence" value="ECO:0007669"/>
    <property type="project" value="InterPro"/>
</dbReference>
<feature type="compositionally biased region" description="Polar residues" evidence="22">
    <location>
        <begin position="1117"/>
        <end position="1128"/>
    </location>
</feature>
<dbReference type="GO" id="GO:0012507">
    <property type="term" value="C:ER to Golgi transport vesicle membrane"/>
    <property type="evidence" value="ECO:0007669"/>
    <property type="project" value="UniProtKB-SubCell"/>
</dbReference>
<dbReference type="InterPro" id="IPR019775">
    <property type="entry name" value="WD40_repeat_CS"/>
</dbReference>
<keyword evidence="7 21" id="KW-0853">WD repeat</keyword>
<feature type="transmembrane region" description="Helical" evidence="23">
    <location>
        <begin position="269"/>
        <end position="288"/>
    </location>
</feature>
<keyword evidence="16" id="KW-1207">Sterol metabolism</keyword>
<evidence type="ECO:0000256" key="16">
    <source>
        <dbReference type="ARBA" id="ARBA00023166"/>
    </source>
</evidence>
<feature type="transmembrane region" description="Helical" evidence="23">
    <location>
        <begin position="39"/>
        <end position="58"/>
    </location>
</feature>
<evidence type="ECO:0000256" key="11">
    <source>
        <dbReference type="ARBA" id="ARBA00022989"/>
    </source>
</evidence>
<feature type="repeat" description="WD" evidence="21">
    <location>
        <begin position="656"/>
        <end position="680"/>
    </location>
</feature>
<dbReference type="InterPro" id="IPR053958">
    <property type="entry name" value="HMGCR/SNAP/NPC1-like_SSD"/>
</dbReference>
<dbReference type="Proteomes" id="UP001174694">
    <property type="component" value="Unassembled WGS sequence"/>
</dbReference>
<dbReference type="GO" id="GO:0032934">
    <property type="term" value="F:sterol binding"/>
    <property type="evidence" value="ECO:0007669"/>
    <property type="project" value="InterPro"/>
</dbReference>
<dbReference type="InterPro" id="IPR030225">
    <property type="entry name" value="SCAP"/>
</dbReference>
<evidence type="ECO:0000256" key="4">
    <source>
        <dbReference type="ARBA" id="ARBA00007410"/>
    </source>
</evidence>
<feature type="transmembrane region" description="Helical" evidence="23">
    <location>
        <begin position="400"/>
        <end position="425"/>
    </location>
</feature>
<keyword evidence="19" id="KW-0968">Cytoplasmic vesicle</keyword>